<name>A0A9D1PCE3_9FIRM</name>
<comment type="subunit">
    <text evidence="10">Homodimer.</text>
</comment>
<evidence type="ECO:0000256" key="3">
    <source>
        <dbReference type="ARBA" id="ARBA00022723"/>
    </source>
</evidence>
<dbReference type="GO" id="GO:0016879">
    <property type="term" value="F:ligase activity, forming carbon-nitrogen bonds"/>
    <property type="evidence" value="ECO:0007669"/>
    <property type="project" value="UniProtKB-UniRule"/>
</dbReference>
<evidence type="ECO:0000256" key="1">
    <source>
        <dbReference type="ARBA" id="ARBA00005061"/>
    </source>
</evidence>
<evidence type="ECO:0000256" key="10">
    <source>
        <dbReference type="HAMAP-Rule" id="MF_01633"/>
    </source>
</evidence>
<dbReference type="SUPFAM" id="SSF52402">
    <property type="entry name" value="Adenine nucleotide alpha hydrolases-like"/>
    <property type="match status" value="1"/>
</dbReference>
<evidence type="ECO:0000256" key="5">
    <source>
        <dbReference type="ARBA" id="ARBA00022833"/>
    </source>
</evidence>
<feature type="binding site" evidence="10">
    <location>
        <position position="210"/>
    </location>
    <ligand>
        <name>Zn(2+)</name>
        <dbReference type="ChEBI" id="CHEBI:29105"/>
    </ligand>
</feature>
<keyword evidence="10" id="KW-0671">Queuosine biosynthesis</keyword>
<evidence type="ECO:0000256" key="6">
    <source>
        <dbReference type="ARBA" id="ARBA00022840"/>
    </source>
</evidence>
<keyword evidence="6 10" id="KW-0067">ATP-binding</keyword>
<evidence type="ECO:0000256" key="2">
    <source>
        <dbReference type="ARBA" id="ARBA00022598"/>
    </source>
</evidence>
<keyword evidence="3 10" id="KW-0479">Metal-binding</keyword>
<keyword evidence="2 10" id="KW-0436">Ligase</keyword>
<dbReference type="Pfam" id="PF06508">
    <property type="entry name" value="QueC"/>
    <property type="match status" value="1"/>
</dbReference>
<proteinExistence type="inferred from homology"/>
<feature type="binding site" evidence="10">
    <location>
        <position position="196"/>
    </location>
    <ligand>
        <name>Zn(2+)</name>
        <dbReference type="ChEBI" id="CHEBI:29105"/>
    </ligand>
</feature>
<dbReference type="PANTHER" id="PTHR42914">
    <property type="entry name" value="7-CYANO-7-DEAZAGUANINE SYNTHASE"/>
    <property type="match status" value="1"/>
</dbReference>
<protein>
    <recommendedName>
        <fullName evidence="8 10">7-cyano-7-deazaguanine synthase</fullName>
        <ecNumber evidence="8 10">6.3.4.20</ecNumber>
    </recommendedName>
    <alternativeName>
        <fullName evidence="10">7-cyano-7-carbaguanine synthase</fullName>
    </alternativeName>
    <alternativeName>
        <fullName evidence="10">PreQ(0) synthase</fullName>
    </alternativeName>
    <alternativeName>
        <fullName evidence="10">Queuosine biosynthesis protein QueC</fullName>
    </alternativeName>
</protein>
<feature type="binding site" evidence="10">
    <location>
        <position position="204"/>
    </location>
    <ligand>
        <name>Zn(2+)</name>
        <dbReference type="ChEBI" id="CHEBI:29105"/>
    </ligand>
</feature>
<organism evidence="11 12">
    <name type="scientific">Candidatus Blautia stercorigallinarum</name>
    <dbReference type="NCBI Taxonomy" id="2838501"/>
    <lineage>
        <taxon>Bacteria</taxon>
        <taxon>Bacillati</taxon>
        <taxon>Bacillota</taxon>
        <taxon>Clostridia</taxon>
        <taxon>Lachnospirales</taxon>
        <taxon>Lachnospiraceae</taxon>
        <taxon>Blautia</taxon>
    </lineage>
</organism>
<dbReference type="GO" id="GO:0005524">
    <property type="term" value="F:ATP binding"/>
    <property type="evidence" value="ECO:0007669"/>
    <property type="project" value="UniProtKB-UniRule"/>
</dbReference>
<comment type="caution">
    <text evidence="11">The sequence shown here is derived from an EMBL/GenBank/DDBJ whole genome shotgun (WGS) entry which is preliminary data.</text>
</comment>
<dbReference type="Proteomes" id="UP000886814">
    <property type="component" value="Unassembled WGS sequence"/>
</dbReference>
<dbReference type="PIRSF" id="PIRSF006293">
    <property type="entry name" value="ExsB"/>
    <property type="match status" value="1"/>
</dbReference>
<dbReference type="CDD" id="cd01995">
    <property type="entry name" value="QueC-like"/>
    <property type="match status" value="1"/>
</dbReference>
<comment type="function">
    <text evidence="10">Catalyzes the ATP-dependent conversion of 7-carboxy-7-deazaguanine (CDG) to 7-cyano-7-deazaguanine (preQ(0)).</text>
</comment>
<keyword evidence="5 10" id="KW-0862">Zinc</keyword>
<dbReference type="PANTHER" id="PTHR42914:SF1">
    <property type="entry name" value="7-CYANO-7-DEAZAGUANINE SYNTHASE"/>
    <property type="match status" value="1"/>
</dbReference>
<dbReference type="AlphaFoldDB" id="A0A9D1PCE3"/>
<comment type="cofactor">
    <cofactor evidence="10">
        <name>Zn(2+)</name>
        <dbReference type="ChEBI" id="CHEBI:29105"/>
    </cofactor>
    <text evidence="10">Binds 1 zinc ion per subunit.</text>
</comment>
<evidence type="ECO:0000256" key="4">
    <source>
        <dbReference type="ARBA" id="ARBA00022741"/>
    </source>
</evidence>
<reference evidence="11" key="2">
    <citation type="submission" date="2021-04" db="EMBL/GenBank/DDBJ databases">
        <authorList>
            <person name="Gilroy R."/>
        </authorList>
    </citation>
    <scope>NUCLEOTIDE SEQUENCE</scope>
    <source>
        <strain evidence="11">CHK195-9823</strain>
    </source>
</reference>
<dbReference type="EMBL" id="DXIQ01000035">
    <property type="protein sequence ID" value="HIV38538.1"/>
    <property type="molecule type" value="Genomic_DNA"/>
</dbReference>
<feature type="binding site" evidence="10">
    <location>
        <begin position="9"/>
        <end position="19"/>
    </location>
    <ligand>
        <name>ATP</name>
        <dbReference type="ChEBI" id="CHEBI:30616"/>
    </ligand>
</feature>
<dbReference type="GO" id="GO:0008270">
    <property type="term" value="F:zinc ion binding"/>
    <property type="evidence" value="ECO:0007669"/>
    <property type="project" value="UniProtKB-UniRule"/>
</dbReference>
<comment type="pathway">
    <text evidence="1 10">Purine metabolism; 7-cyano-7-deazaguanine biosynthesis.</text>
</comment>
<dbReference type="HAMAP" id="MF_01633">
    <property type="entry name" value="QueC"/>
    <property type="match status" value="1"/>
</dbReference>
<comment type="similarity">
    <text evidence="7 10">Belongs to the QueC family.</text>
</comment>
<accession>A0A9D1PCE3</accession>
<reference evidence="11" key="1">
    <citation type="journal article" date="2021" name="PeerJ">
        <title>Extensive microbial diversity within the chicken gut microbiome revealed by metagenomics and culture.</title>
        <authorList>
            <person name="Gilroy R."/>
            <person name="Ravi A."/>
            <person name="Getino M."/>
            <person name="Pursley I."/>
            <person name="Horton D.L."/>
            <person name="Alikhan N.F."/>
            <person name="Baker D."/>
            <person name="Gharbi K."/>
            <person name="Hall N."/>
            <person name="Watson M."/>
            <person name="Adriaenssens E.M."/>
            <person name="Foster-Nyarko E."/>
            <person name="Jarju S."/>
            <person name="Secka A."/>
            <person name="Antonio M."/>
            <person name="Oren A."/>
            <person name="Chaudhuri R.R."/>
            <person name="La Ragione R."/>
            <person name="Hildebrand F."/>
            <person name="Pallen M.J."/>
        </authorList>
    </citation>
    <scope>NUCLEOTIDE SEQUENCE</scope>
    <source>
        <strain evidence="11">CHK195-9823</strain>
    </source>
</reference>
<keyword evidence="4 10" id="KW-0547">Nucleotide-binding</keyword>
<evidence type="ECO:0000256" key="8">
    <source>
        <dbReference type="ARBA" id="ARBA00039149"/>
    </source>
</evidence>
<comment type="catalytic activity">
    <reaction evidence="9 10">
        <text>7-carboxy-7-carbaguanine + NH4(+) + 2 ATP = 7-cyano-7-carbaguanine + 2 AMP + 2 diphosphate + 2 H(+)</text>
        <dbReference type="Rhea" id="RHEA:27982"/>
        <dbReference type="ChEBI" id="CHEBI:15378"/>
        <dbReference type="ChEBI" id="CHEBI:28938"/>
        <dbReference type="ChEBI" id="CHEBI:30616"/>
        <dbReference type="ChEBI" id="CHEBI:33019"/>
        <dbReference type="ChEBI" id="CHEBI:45075"/>
        <dbReference type="ChEBI" id="CHEBI:61036"/>
        <dbReference type="ChEBI" id="CHEBI:456215"/>
        <dbReference type="EC" id="6.3.4.20"/>
    </reaction>
</comment>
<feature type="binding site" evidence="10">
    <location>
        <position position="207"/>
    </location>
    <ligand>
        <name>Zn(2+)</name>
        <dbReference type="ChEBI" id="CHEBI:29105"/>
    </ligand>
</feature>
<dbReference type="EC" id="6.3.4.20" evidence="8 10"/>
<evidence type="ECO:0000313" key="12">
    <source>
        <dbReference type="Proteomes" id="UP000886814"/>
    </source>
</evidence>
<evidence type="ECO:0000313" key="11">
    <source>
        <dbReference type="EMBL" id="HIV38538.1"/>
    </source>
</evidence>
<sequence>MGEKAMVLFSGGIDSTTCLVLAIEKYGKENVIPLSISYGQKHEKEVEAARKILEYYGIKGLEMDLTSIFAYSDCSLLTHSQEEIPEASYGEQLTQTGGAPVSTYVPFRNGLFLSCAASLALSLDCQVIYYGAHMDDAAGNAYPDCSQAFYESMDQAVWEGSGKALHIEAPFINKNKARIVAKGLELEVPYQLTWSCYEGKERPCGVCGTCIDRQKAFEANGIKDPALRE</sequence>
<dbReference type="Gene3D" id="3.40.50.620">
    <property type="entry name" value="HUPs"/>
    <property type="match status" value="1"/>
</dbReference>
<evidence type="ECO:0000256" key="7">
    <source>
        <dbReference type="ARBA" id="ARBA00037993"/>
    </source>
</evidence>
<evidence type="ECO:0000256" key="9">
    <source>
        <dbReference type="ARBA" id="ARBA00047890"/>
    </source>
</evidence>
<dbReference type="InterPro" id="IPR014729">
    <property type="entry name" value="Rossmann-like_a/b/a_fold"/>
</dbReference>
<dbReference type="InterPro" id="IPR018317">
    <property type="entry name" value="QueC"/>
</dbReference>
<gene>
    <name evidence="10 11" type="primary">queC</name>
    <name evidence="11" type="ORF">H9747_05985</name>
</gene>
<dbReference type="NCBIfam" id="TIGR00364">
    <property type="entry name" value="7-cyano-7-deazaguanine synthase QueC"/>
    <property type="match status" value="1"/>
</dbReference>
<dbReference type="GO" id="GO:0008616">
    <property type="term" value="P:tRNA queuosine(34) biosynthetic process"/>
    <property type="evidence" value="ECO:0007669"/>
    <property type="project" value="UniProtKB-UniRule"/>
</dbReference>